<dbReference type="EMBL" id="JAUHQA010000001">
    <property type="protein sequence ID" value="MDN4480199.1"/>
    <property type="molecule type" value="Genomic_DNA"/>
</dbReference>
<dbReference type="PANTHER" id="PTHR45962:SF1">
    <property type="entry name" value="N-FATTY-ACYL-AMINO ACID SYNTHASE_HYDROLASE PM20D1"/>
    <property type="match status" value="1"/>
</dbReference>
<dbReference type="Pfam" id="PF01546">
    <property type="entry name" value="Peptidase_M20"/>
    <property type="match status" value="1"/>
</dbReference>
<evidence type="ECO:0000259" key="6">
    <source>
        <dbReference type="Pfam" id="PF07687"/>
    </source>
</evidence>
<evidence type="ECO:0000256" key="5">
    <source>
        <dbReference type="ARBA" id="ARBA00022833"/>
    </source>
</evidence>
<dbReference type="PROSITE" id="PS00758">
    <property type="entry name" value="ARGE_DAPE_CPG2_1"/>
    <property type="match status" value="1"/>
</dbReference>
<evidence type="ECO:0000313" key="7">
    <source>
        <dbReference type="EMBL" id="MDN4480199.1"/>
    </source>
</evidence>
<keyword evidence="2" id="KW-0645">Protease</keyword>
<evidence type="ECO:0000256" key="1">
    <source>
        <dbReference type="ARBA" id="ARBA00006247"/>
    </source>
</evidence>
<dbReference type="Gene3D" id="3.40.630.10">
    <property type="entry name" value="Zn peptidases"/>
    <property type="match status" value="1"/>
</dbReference>
<evidence type="ECO:0000256" key="4">
    <source>
        <dbReference type="ARBA" id="ARBA00022801"/>
    </source>
</evidence>
<dbReference type="RefSeq" id="WP_301141554.1">
    <property type="nucleotide sequence ID" value="NZ_JAUHQA010000001.1"/>
</dbReference>
<evidence type="ECO:0000313" key="8">
    <source>
        <dbReference type="Proteomes" id="UP001172708"/>
    </source>
</evidence>
<feature type="domain" description="Peptidase M20 dimerisation" evidence="6">
    <location>
        <begin position="221"/>
        <end position="365"/>
    </location>
</feature>
<keyword evidence="5" id="KW-0862">Zinc</keyword>
<dbReference type="InterPro" id="IPR001261">
    <property type="entry name" value="ArgE/DapE_CS"/>
</dbReference>
<dbReference type="InterPro" id="IPR011650">
    <property type="entry name" value="Peptidase_M20_dimer"/>
</dbReference>
<dbReference type="PANTHER" id="PTHR45962">
    <property type="entry name" value="N-FATTY-ACYL-AMINO ACID SYNTHASE/HYDROLASE PM20D1"/>
    <property type="match status" value="1"/>
</dbReference>
<dbReference type="Gene3D" id="1.10.150.900">
    <property type="match status" value="1"/>
</dbReference>
<keyword evidence="8" id="KW-1185">Reference proteome</keyword>
<dbReference type="InterPro" id="IPR036264">
    <property type="entry name" value="Bact_exopeptidase_dim_dom"/>
</dbReference>
<proteinExistence type="inferred from homology"/>
<evidence type="ECO:0000256" key="3">
    <source>
        <dbReference type="ARBA" id="ARBA00022723"/>
    </source>
</evidence>
<dbReference type="Proteomes" id="UP001172708">
    <property type="component" value="Unassembled WGS sequence"/>
</dbReference>
<comment type="similarity">
    <text evidence="1">Belongs to the peptidase M20A family.</text>
</comment>
<organism evidence="7 8">
    <name type="scientific">Demequina muriae</name>
    <dbReference type="NCBI Taxonomy" id="3051664"/>
    <lineage>
        <taxon>Bacteria</taxon>
        <taxon>Bacillati</taxon>
        <taxon>Actinomycetota</taxon>
        <taxon>Actinomycetes</taxon>
        <taxon>Micrococcales</taxon>
        <taxon>Demequinaceae</taxon>
        <taxon>Demequina</taxon>
    </lineage>
</organism>
<dbReference type="InterPro" id="IPR047177">
    <property type="entry name" value="Pept_M20A"/>
</dbReference>
<dbReference type="Pfam" id="PF07687">
    <property type="entry name" value="M20_dimer"/>
    <property type="match status" value="1"/>
</dbReference>
<comment type="caution">
    <text evidence="7">The sequence shown here is derived from an EMBL/GenBank/DDBJ whole genome shotgun (WGS) entry which is preliminary data.</text>
</comment>
<protein>
    <submittedName>
        <fullName evidence="7">M20/M25/M40 family metallo-hydrolase</fullName>
    </submittedName>
</protein>
<dbReference type="SUPFAM" id="SSF55031">
    <property type="entry name" value="Bacterial exopeptidase dimerisation domain"/>
    <property type="match status" value="1"/>
</dbReference>
<name>A0ABT8GG15_9MICO</name>
<dbReference type="InterPro" id="IPR002933">
    <property type="entry name" value="Peptidase_M20"/>
</dbReference>
<reference evidence="7" key="1">
    <citation type="submission" date="2023-06" db="EMBL/GenBank/DDBJ databases">
        <title>Egi l300058.</title>
        <authorList>
            <person name="Gao L."/>
            <person name="Fang B.-Z."/>
            <person name="Li W.-J."/>
        </authorList>
    </citation>
    <scope>NUCLEOTIDE SEQUENCE</scope>
    <source>
        <strain evidence="7">EGI L300058</strain>
    </source>
</reference>
<sequence>MRSQRVWGLRSRASAVPTADHSAEALRAAEHLARLVRIPTVTPPPGPLSGADAAVFTVYREELEAIYPRVFAAAEVETAGRAGLLLRVPGQFTERPVLLMAHQDVVPVPTDWAAEGWEHPPFDGVIAGGRVHGRGTLDDKGAMVVALEALESLLREGWSPLRDLYLFFGGDEESHGASAVEAVHLLEERGIEPWMVLDEGGAVATEAFPTLRRPMAVIGASEKGIMTLRLTVESLGGHASTPPRQSAPGILARALVEIEEHPFPAAVHDVTIEMLEGVAPHVARPMRGLLRRAGRRRAVLGRVMPRFGPELAAMVRTTAAITQLEGSPAQNVLATRASAVINVRVAVGSSCAEARAHLVDAIDDARVKVDVVEASEPSPVSPTGDDARWRALGAAVAASYPDAVTVPYIMLAASDARHVAPISPAVYRFSPLRMDKAQREAIHGPNENVEIGALGAGVVFYRALLTGDALGPSEPGRP</sequence>
<accession>A0ABT8GG15</accession>
<evidence type="ECO:0000256" key="2">
    <source>
        <dbReference type="ARBA" id="ARBA00022670"/>
    </source>
</evidence>
<dbReference type="SUPFAM" id="SSF53187">
    <property type="entry name" value="Zn-dependent exopeptidases"/>
    <property type="match status" value="1"/>
</dbReference>
<keyword evidence="4" id="KW-0378">Hydrolase</keyword>
<keyword evidence="3" id="KW-0479">Metal-binding</keyword>
<dbReference type="Gene3D" id="3.30.70.360">
    <property type="match status" value="1"/>
</dbReference>
<gene>
    <name evidence="7" type="ORF">QQX02_04590</name>
</gene>